<name>A0A0D9VDK8_9ORYZ</name>
<evidence type="ECO:0000313" key="2">
    <source>
        <dbReference type="Proteomes" id="UP000032180"/>
    </source>
</evidence>
<evidence type="ECO:0008006" key="3">
    <source>
        <dbReference type="Google" id="ProtNLM"/>
    </source>
</evidence>
<accession>A0A0D9VDK8</accession>
<reference evidence="1" key="3">
    <citation type="submission" date="2015-04" db="UniProtKB">
        <authorList>
            <consortium name="EnsemblPlants"/>
        </authorList>
    </citation>
    <scope>IDENTIFICATION</scope>
</reference>
<dbReference type="Proteomes" id="UP000032180">
    <property type="component" value="Chromosome 2"/>
</dbReference>
<dbReference type="PANTHER" id="PTHR35470:SF7">
    <property type="entry name" value="PROTEIN CADMIUM TOLERANCE 4"/>
    <property type="match status" value="1"/>
</dbReference>
<dbReference type="Gramene" id="LPERR02G07020.1">
    <property type="protein sequence ID" value="LPERR02G07020.1"/>
    <property type="gene ID" value="LPERR02G07020"/>
</dbReference>
<dbReference type="eggNOG" id="ENOG502R5EE">
    <property type="taxonomic scope" value="Eukaryota"/>
</dbReference>
<dbReference type="GO" id="GO:0010044">
    <property type="term" value="P:response to aluminum ion"/>
    <property type="evidence" value="ECO:0007669"/>
    <property type="project" value="EnsemblPlants"/>
</dbReference>
<dbReference type="AlphaFoldDB" id="A0A0D9VDK8"/>
<reference evidence="2" key="2">
    <citation type="submission" date="2013-12" db="EMBL/GenBank/DDBJ databases">
        <authorList>
            <person name="Yu Y."/>
            <person name="Lee S."/>
            <person name="de Baynast K."/>
            <person name="Wissotski M."/>
            <person name="Liu L."/>
            <person name="Talag J."/>
            <person name="Goicoechea J."/>
            <person name="Angelova A."/>
            <person name="Jetty R."/>
            <person name="Kudrna D."/>
            <person name="Golser W."/>
            <person name="Rivera L."/>
            <person name="Zhang J."/>
            <person name="Wing R."/>
        </authorList>
    </citation>
    <scope>NUCLEOTIDE SEQUENCE</scope>
</reference>
<keyword evidence="2" id="KW-1185">Reference proteome</keyword>
<evidence type="ECO:0000313" key="1">
    <source>
        <dbReference type="EnsemblPlants" id="LPERR02G07020.1"/>
    </source>
</evidence>
<dbReference type="PANTHER" id="PTHR35470">
    <property type="entry name" value="CADMIUM TOLERANT 3"/>
    <property type="match status" value="1"/>
</dbReference>
<dbReference type="GO" id="GO:0140982">
    <property type="term" value="P:detoxification of aluminum ion"/>
    <property type="evidence" value="ECO:0007669"/>
    <property type="project" value="EnsemblPlants"/>
</dbReference>
<dbReference type="GO" id="GO:0046686">
    <property type="term" value="P:response to cadmium ion"/>
    <property type="evidence" value="ECO:0007669"/>
    <property type="project" value="EnsemblPlants"/>
</dbReference>
<proteinExistence type="predicted"/>
<dbReference type="HOGENOM" id="CLU_156676_2_0_1"/>
<protein>
    <recommendedName>
        <fullName evidence="3">Cysteine-rich transmembrane CYSTM domain-containing protein</fullName>
    </recommendedName>
</protein>
<dbReference type="EnsemblPlants" id="LPERR02G07020.1">
    <property type="protein sequence ID" value="LPERR02G07020.1"/>
    <property type="gene ID" value="LPERR02G07020"/>
</dbReference>
<dbReference type="InterPro" id="IPR051671">
    <property type="entry name" value="CYSTM1_HM_Tolerance"/>
</dbReference>
<reference evidence="1 2" key="1">
    <citation type="submission" date="2012-08" db="EMBL/GenBank/DDBJ databases">
        <title>Oryza genome evolution.</title>
        <authorList>
            <person name="Wing R.A."/>
        </authorList>
    </citation>
    <scope>NUCLEOTIDE SEQUENCE</scope>
</reference>
<organism evidence="1 2">
    <name type="scientific">Leersia perrieri</name>
    <dbReference type="NCBI Taxonomy" id="77586"/>
    <lineage>
        <taxon>Eukaryota</taxon>
        <taxon>Viridiplantae</taxon>
        <taxon>Streptophyta</taxon>
        <taxon>Embryophyta</taxon>
        <taxon>Tracheophyta</taxon>
        <taxon>Spermatophyta</taxon>
        <taxon>Magnoliopsida</taxon>
        <taxon>Liliopsida</taxon>
        <taxon>Poales</taxon>
        <taxon>Poaceae</taxon>
        <taxon>BOP clade</taxon>
        <taxon>Oryzoideae</taxon>
        <taxon>Oryzeae</taxon>
        <taxon>Oryzinae</taxon>
        <taxon>Leersia</taxon>
    </lineage>
</organism>
<sequence length="61" mass="7174">MDEVPSQSEDRKLSAMEHVKKRHEEKGLLYACFFMLCCCFCCYEACEHCLECFCCCCKKDD</sequence>